<organism evidence="1 2">
    <name type="scientific">Colletotrichum truncatum</name>
    <name type="common">Anthracnose fungus</name>
    <name type="synonym">Colletotrichum capsici</name>
    <dbReference type="NCBI Taxonomy" id="5467"/>
    <lineage>
        <taxon>Eukaryota</taxon>
        <taxon>Fungi</taxon>
        <taxon>Dikarya</taxon>
        <taxon>Ascomycota</taxon>
        <taxon>Pezizomycotina</taxon>
        <taxon>Sordariomycetes</taxon>
        <taxon>Hypocreomycetidae</taxon>
        <taxon>Glomerellales</taxon>
        <taxon>Glomerellaceae</taxon>
        <taxon>Colletotrichum</taxon>
        <taxon>Colletotrichum truncatum species complex</taxon>
    </lineage>
</organism>
<reference evidence="1 2" key="1">
    <citation type="journal article" date="2020" name="Phytopathology">
        <title>Genome Sequence Resources of Colletotrichum truncatum, C. plurivorum, C. musicola, and C. sojae: Four Species Pathogenic to Soybean (Glycine max).</title>
        <authorList>
            <person name="Rogerio F."/>
            <person name="Boufleur T.R."/>
            <person name="Ciampi-Guillardi M."/>
            <person name="Sukno S.A."/>
            <person name="Thon M.R."/>
            <person name="Massola Junior N.S."/>
            <person name="Baroncelli R."/>
        </authorList>
    </citation>
    <scope>NUCLEOTIDE SEQUENCE [LARGE SCALE GENOMIC DNA]</scope>
    <source>
        <strain evidence="1 2">CMES1059</strain>
    </source>
</reference>
<accession>A0ACC3YUB6</accession>
<name>A0ACC3YUB6_COLTU</name>
<dbReference type="Proteomes" id="UP000805649">
    <property type="component" value="Unassembled WGS sequence"/>
</dbReference>
<evidence type="ECO:0000313" key="1">
    <source>
        <dbReference type="EMBL" id="KAL0935519.1"/>
    </source>
</evidence>
<keyword evidence="2" id="KW-1185">Reference proteome</keyword>
<proteinExistence type="predicted"/>
<dbReference type="EMBL" id="VUJX02000006">
    <property type="protein sequence ID" value="KAL0935519.1"/>
    <property type="molecule type" value="Genomic_DNA"/>
</dbReference>
<comment type="caution">
    <text evidence="1">The sequence shown here is derived from an EMBL/GenBank/DDBJ whole genome shotgun (WGS) entry which is preliminary data.</text>
</comment>
<gene>
    <name evidence="1" type="ORF">CTRU02_210110</name>
</gene>
<sequence>MKFTASQVYIAIMAATALALPVDVDQHPMASDIAHGSPPAKIATKQVAPLPAAPAKVESSSSTTSESDDLLSALKAIFSDEEKMHKEGLGKACFCANGSICCNTAKGIDCTQGLCGI</sequence>
<protein>
    <submittedName>
        <fullName evidence="1">Uncharacterized protein</fullName>
    </submittedName>
</protein>
<evidence type="ECO:0000313" key="2">
    <source>
        <dbReference type="Proteomes" id="UP000805649"/>
    </source>
</evidence>